<dbReference type="GeneID" id="89589265"/>
<sequence>MTLILASGSPRRKELLSKITTDFDVVVSDVDETTPPSMKGPEVVEVLAIRKANEVAKEYPDELVIGSDTIVVLNDEIMGKPKDEADAKRMLEQLSGTTHEVLTAVHLTKGQQKATQVVTTKVTLFELTPEEIDAYIATKEPMDKAGSYGIQGKGALLVKKIDGDFYSVAGFPVSVVARMLKEIQ</sequence>
<keyword evidence="4 6" id="KW-0378">Hydrolase</keyword>
<keyword evidence="5 6" id="KW-0546">Nucleotide metabolism</keyword>
<organism evidence="7 8">
    <name type="scientific">Carnobacterium divergens DSM 20623</name>
    <dbReference type="NCBI Taxonomy" id="1449336"/>
    <lineage>
        <taxon>Bacteria</taxon>
        <taxon>Bacillati</taxon>
        <taxon>Bacillota</taxon>
        <taxon>Bacilli</taxon>
        <taxon>Lactobacillales</taxon>
        <taxon>Carnobacteriaceae</taxon>
        <taxon>Carnobacterium</taxon>
    </lineage>
</organism>
<protein>
    <recommendedName>
        <fullName evidence="6">dTTP/UTP pyrophosphatase</fullName>
        <shortName evidence="6">dTTPase/UTPase</shortName>
        <ecNumber evidence="6">3.6.1.9</ecNumber>
    </recommendedName>
    <alternativeName>
        <fullName evidence="6">Nucleoside triphosphate pyrophosphatase</fullName>
    </alternativeName>
    <alternativeName>
        <fullName evidence="6">Nucleotide pyrophosphatase</fullName>
        <shortName evidence="6">Nucleotide PPase</shortName>
    </alternativeName>
</protein>
<evidence type="ECO:0000256" key="6">
    <source>
        <dbReference type="HAMAP-Rule" id="MF_00528"/>
    </source>
</evidence>
<dbReference type="PATRIC" id="fig|1449336.4.peg.2313"/>
<feature type="site" description="Important for substrate specificity" evidence="6">
    <location>
        <position position="151"/>
    </location>
</feature>
<dbReference type="eggNOG" id="COG0424">
    <property type="taxonomic scope" value="Bacteria"/>
</dbReference>
<proteinExistence type="inferred from homology"/>
<dbReference type="NCBIfam" id="TIGR00172">
    <property type="entry name" value="maf"/>
    <property type="match status" value="1"/>
</dbReference>
<dbReference type="GO" id="GO:0036221">
    <property type="term" value="F:UTP diphosphatase activity"/>
    <property type="evidence" value="ECO:0007669"/>
    <property type="project" value="RHEA"/>
</dbReference>
<dbReference type="FunFam" id="3.90.950.10:FF:000005">
    <property type="entry name" value="7-methyl-GTP pyrophosphatase"/>
    <property type="match status" value="1"/>
</dbReference>
<evidence type="ECO:0000313" key="8">
    <source>
        <dbReference type="Proteomes" id="UP000051658"/>
    </source>
</evidence>
<dbReference type="PANTHER" id="PTHR43213:SF5">
    <property type="entry name" value="BIFUNCTIONAL DTTP_UTP PYROPHOSPHATASE_METHYLTRANSFERASE PROTEIN-RELATED"/>
    <property type="match status" value="1"/>
</dbReference>
<comment type="caution">
    <text evidence="6">Lacks conserved residue(s) required for the propagation of feature annotation.</text>
</comment>
<name>A0A0R2HPB7_CARDV</name>
<feature type="site" description="Important for substrate specificity" evidence="6">
    <location>
        <position position="69"/>
    </location>
</feature>
<dbReference type="GO" id="GO:0036218">
    <property type="term" value="F:dTTP diphosphatase activity"/>
    <property type="evidence" value="ECO:0007669"/>
    <property type="project" value="RHEA"/>
</dbReference>
<dbReference type="GO" id="GO:0005737">
    <property type="term" value="C:cytoplasm"/>
    <property type="evidence" value="ECO:0007669"/>
    <property type="project" value="UniProtKB-SubCell"/>
</dbReference>
<dbReference type="EC" id="3.6.1.9" evidence="6"/>
<dbReference type="Proteomes" id="UP000051658">
    <property type="component" value="Unassembled WGS sequence"/>
</dbReference>
<feature type="site" description="Important for substrate specificity" evidence="6">
    <location>
        <position position="11"/>
    </location>
</feature>
<reference evidence="7 8" key="1">
    <citation type="journal article" date="2015" name="Genome Announc.">
        <title>Expanding the biotechnology potential of lactobacilli through comparative genomics of 213 strains and associated genera.</title>
        <authorList>
            <person name="Sun Z."/>
            <person name="Harris H.M."/>
            <person name="McCann A."/>
            <person name="Guo C."/>
            <person name="Argimon S."/>
            <person name="Zhang W."/>
            <person name="Yang X."/>
            <person name="Jeffery I.B."/>
            <person name="Cooney J.C."/>
            <person name="Kagawa T.F."/>
            <person name="Liu W."/>
            <person name="Song Y."/>
            <person name="Salvetti E."/>
            <person name="Wrobel A."/>
            <person name="Rasinkangas P."/>
            <person name="Parkhill J."/>
            <person name="Rea M.C."/>
            <person name="O'Sullivan O."/>
            <person name="Ritari J."/>
            <person name="Douillard F.P."/>
            <person name="Paul Ross R."/>
            <person name="Yang R."/>
            <person name="Briner A.E."/>
            <person name="Felis G.E."/>
            <person name="de Vos W.M."/>
            <person name="Barrangou R."/>
            <person name="Klaenhammer T.R."/>
            <person name="Caufield P.W."/>
            <person name="Cui Y."/>
            <person name="Zhang H."/>
            <person name="O'Toole P.W."/>
        </authorList>
    </citation>
    <scope>NUCLEOTIDE SEQUENCE [LARGE SCALE GENOMIC DNA]</scope>
    <source>
        <strain evidence="7 8">DSM 20623</strain>
    </source>
</reference>
<comment type="catalytic activity">
    <reaction evidence="6">
        <text>dTTP + H2O = dTMP + diphosphate + H(+)</text>
        <dbReference type="Rhea" id="RHEA:28534"/>
        <dbReference type="ChEBI" id="CHEBI:15377"/>
        <dbReference type="ChEBI" id="CHEBI:15378"/>
        <dbReference type="ChEBI" id="CHEBI:33019"/>
        <dbReference type="ChEBI" id="CHEBI:37568"/>
        <dbReference type="ChEBI" id="CHEBI:63528"/>
        <dbReference type="EC" id="3.6.1.9"/>
    </reaction>
</comment>
<dbReference type="EMBL" id="JQBS01000035">
    <property type="protein sequence ID" value="KRN54689.1"/>
    <property type="molecule type" value="Genomic_DNA"/>
</dbReference>
<dbReference type="Gene3D" id="3.90.950.10">
    <property type="match status" value="1"/>
</dbReference>
<comment type="cofactor">
    <cofactor evidence="1 6">
        <name>a divalent metal cation</name>
        <dbReference type="ChEBI" id="CHEBI:60240"/>
    </cofactor>
</comment>
<keyword evidence="3 6" id="KW-0963">Cytoplasm</keyword>
<dbReference type="CDD" id="cd00555">
    <property type="entry name" value="Maf"/>
    <property type="match status" value="1"/>
</dbReference>
<keyword evidence="8" id="KW-1185">Reference proteome</keyword>
<dbReference type="AlphaFoldDB" id="A0A0R2HPB7"/>
<evidence type="ECO:0000313" key="7">
    <source>
        <dbReference type="EMBL" id="KRN54689.1"/>
    </source>
</evidence>
<evidence type="ECO:0000256" key="4">
    <source>
        <dbReference type="ARBA" id="ARBA00022801"/>
    </source>
</evidence>
<comment type="caution">
    <text evidence="7">The sequence shown here is derived from an EMBL/GenBank/DDBJ whole genome shotgun (WGS) entry which is preliminary data.</text>
</comment>
<comment type="catalytic activity">
    <reaction evidence="6">
        <text>UTP + H2O = UMP + diphosphate + H(+)</text>
        <dbReference type="Rhea" id="RHEA:29395"/>
        <dbReference type="ChEBI" id="CHEBI:15377"/>
        <dbReference type="ChEBI" id="CHEBI:15378"/>
        <dbReference type="ChEBI" id="CHEBI:33019"/>
        <dbReference type="ChEBI" id="CHEBI:46398"/>
        <dbReference type="ChEBI" id="CHEBI:57865"/>
        <dbReference type="EC" id="3.6.1.9"/>
    </reaction>
</comment>
<dbReference type="Pfam" id="PF02545">
    <property type="entry name" value="Maf"/>
    <property type="match status" value="1"/>
</dbReference>
<dbReference type="SUPFAM" id="SSF52972">
    <property type="entry name" value="ITPase-like"/>
    <property type="match status" value="1"/>
</dbReference>
<feature type="active site" description="Proton acceptor" evidence="6">
    <location>
        <position position="68"/>
    </location>
</feature>
<evidence type="ECO:0000256" key="5">
    <source>
        <dbReference type="ARBA" id="ARBA00023080"/>
    </source>
</evidence>
<accession>A0A0R2HPB7</accession>
<comment type="similarity">
    <text evidence="6">Belongs to the Maf family. YhdE subfamily.</text>
</comment>
<dbReference type="HAMAP" id="MF_00528">
    <property type="entry name" value="Maf"/>
    <property type="match status" value="1"/>
</dbReference>
<dbReference type="PANTHER" id="PTHR43213">
    <property type="entry name" value="BIFUNCTIONAL DTTP/UTP PYROPHOSPHATASE/METHYLTRANSFERASE PROTEIN-RELATED"/>
    <property type="match status" value="1"/>
</dbReference>
<dbReference type="InterPro" id="IPR003697">
    <property type="entry name" value="Maf-like"/>
</dbReference>
<gene>
    <name evidence="7" type="ORF">IV74_GL002275</name>
</gene>
<comment type="subcellular location">
    <subcellularLocation>
        <location evidence="2 6">Cytoplasm</location>
    </subcellularLocation>
</comment>
<evidence type="ECO:0000256" key="3">
    <source>
        <dbReference type="ARBA" id="ARBA00022490"/>
    </source>
</evidence>
<comment type="function">
    <text evidence="6">Nucleoside triphosphate pyrophosphatase that hydrolyzes dTTP and UTP. May have a dual role in cell division arrest and in preventing the incorporation of modified nucleotides into cellular nucleic acids.</text>
</comment>
<dbReference type="PIRSF" id="PIRSF006305">
    <property type="entry name" value="Maf"/>
    <property type="match status" value="1"/>
</dbReference>
<evidence type="ECO:0000256" key="2">
    <source>
        <dbReference type="ARBA" id="ARBA00004496"/>
    </source>
</evidence>
<dbReference type="InterPro" id="IPR029001">
    <property type="entry name" value="ITPase-like_fam"/>
</dbReference>
<dbReference type="GO" id="GO:0009117">
    <property type="term" value="P:nucleotide metabolic process"/>
    <property type="evidence" value="ECO:0007669"/>
    <property type="project" value="UniProtKB-KW"/>
</dbReference>
<evidence type="ECO:0000256" key="1">
    <source>
        <dbReference type="ARBA" id="ARBA00001968"/>
    </source>
</evidence>
<dbReference type="RefSeq" id="WP_034568936.1">
    <property type="nucleotide sequence ID" value="NZ_JQBS01000035.1"/>
</dbReference>